<evidence type="ECO:0000256" key="1">
    <source>
        <dbReference type="PROSITE-ProRule" id="PRU00175"/>
    </source>
</evidence>
<dbReference type="GeneID" id="19879111"/>
<accession>L2GUB8</accession>
<keyword evidence="1" id="KW-0479">Metal-binding</keyword>
<gene>
    <name evidence="4" type="ORF">VCUG_01230</name>
</gene>
<dbReference type="PROSITE" id="PS50089">
    <property type="entry name" value="ZF_RING_2"/>
    <property type="match status" value="1"/>
</dbReference>
<dbReference type="EMBL" id="GL877421">
    <property type="protein sequence ID" value="ELA47234.1"/>
    <property type="molecule type" value="Genomic_DNA"/>
</dbReference>
<dbReference type="Gene3D" id="3.30.40.10">
    <property type="entry name" value="Zinc/RING finger domain, C3HC4 (zinc finger)"/>
    <property type="match status" value="1"/>
</dbReference>
<feature type="compositionally biased region" description="Basic and acidic residues" evidence="2">
    <location>
        <begin position="152"/>
        <end position="178"/>
    </location>
</feature>
<dbReference type="GO" id="GO:0008270">
    <property type="term" value="F:zinc ion binding"/>
    <property type="evidence" value="ECO:0007669"/>
    <property type="project" value="UniProtKB-KW"/>
</dbReference>
<dbReference type="HOGENOM" id="CLU_728027_0_0_1"/>
<keyword evidence="1" id="KW-0862">Zinc</keyword>
<proteinExistence type="predicted"/>
<evidence type="ECO:0000313" key="4">
    <source>
        <dbReference type="EMBL" id="ELA47234.1"/>
    </source>
</evidence>
<dbReference type="AlphaFoldDB" id="L2GUB8"/>
<reference evidence="5" key="1">
    <citation type="submission" date="2011-03" db="EMBL/GenBank/DDBJ databases">
        <title>The genome sequence of Vavraia culicis strain floridensis.</title>
        <authorList>
            <consortium name="The Broad Institute Genome Sequencing Platform"/>
            <person name="Cuomo C."/>
            <person name="Becnel J."/>
            <person name="Sanscrainte N."/>
            <person name="Young S.K."/>
            <person name="Zeng Q."/>
            <person name="Gargeya S."/>
            <person name="Fitzgerald M."/>
            <person name="Haas B."/>
            <person name="Abouelleil A."/>
            <person name="Alvarado L."/>
            <person name="Arachchi H.M."/>
            <person name="Berlin A."/>
            <person name="Chapman S.B."/>
            <person name="Gearin G."/>
            <person name="Goldberg J."/>
            <person name="Griggs A."/>
            <person name="Gujja S."/>
            <person name="Hansen M."/>
            <person name="Heiman D."/>
            <person name="Howarth C."/>
            <person name="Larimer J."/>
            <person name="Lui A."/>
            <person name="MacDonald P.J.P."/>
            <person name="McCowen C."/>
            <person name="Montmayeur A."/>
            <person name="Murphy C."/>
            <person name="Neiman D."/>
            <person name="Pearson M."/>
            <person name="Priest M."/>
            <person name="Roberts A."/>
            <person name="Saif S."/>
            <person name="Shea T."/>
            <person name="Sisk P."/>
            <person name="Stolte C."/>
            <person name="Sykes S."/>
            <person name="Wortman J."/>
            <person name="Nusbaum C."/>
            <person name="Birren B."/>
        </authorList>
    </citation>
    <scope>NUCLEOTIDE SEQUENCE [LARGE SCALE GENOMIC DNA]</scope>
    <source>
        <strain evidence="5">floridensis</strain>
    </source>
</reference>
<feature type="compositionally biased region" description="Basic residues" evidence="2">
    <location>
        <begin position="238"/>
        <end position="250"/>
    </location>
</feature>
<dbReference type="Proteomes" id="UP000011081">
    <property type="component" value="Unassembled WGS sequence"/>
</dbReference>
<keyword evidence="1" id="KW-0863">Zinc-finger</keyword>
<name>L2GUB8_VAVCU</name>
<keyword evidence="5" id="KW-1185">Reference proteome</keyword>
<dbReference type="InterPro" id="IPR001841">
    <property type="entry name" value="Znf_RING"/>
</dbReference>
<evidence type="ECO:0000256" key="2">
    <source>
        <dbReference type="SAM" id="MobiDB-lite"/>
    </source>
</evidence>
<dbReference type="RefSeq" id="XP_008074251.1">
    <property type="nucleotide sequence ID" value="XM_008076060.1"/>
</dbReference>
<evidence type="ECO:0000259" key="3">
    <source>
        <dbReference type="PROSITE" id="PS50089"/>
    </source>
</evidence>
<sequence length="380" mass="43727">MHYRILTVSKPLNERYLLCNMKELHDNLFYCQTCSSTTRPLLISSCMHMTCTTCTTQITTCPVCHSPTEFMRLTDQLKATFSCNPTKLLERPAHIISFQMESVVNRMMWLESERVRYRGLLVRARNELMRVKRMRGVSSFWGVDERGRIGNERVGEGGDERGRIGNERVGEGGDERGRIGNGRVGGENTNWNKICKKDGNRSDVNNTGGDRNGSKQYDGGTKRYDRITERRNSTRKERATRRKTLKRRPNVIHSSGAAKERVISLTRIDKNGQTNKSTEIHNNAGNPWIDTSINDQSSSNSGTDYLHTIKFTKRMMKSKEDVHKHSKEESTGNTYNEYLRRMCESGRKESSTEVTSGCTGRLTIPVKRSRRFFYRKKRKE</sequence>
<dbReference type="InterPro" id="IPR013083">
    <property type="entry name" value="Znf_RING/FYVE/PHD"/>
</dbReference>
<organism evidence="4 5">
    <name type="scientific">Vavraia culicis (isolate floridensis)</name>
    <name type="common">Microsporidian parasite</name>
    <dbReference type="NCBI Taxonomy" id="948595"/>
    <lineage>
        <taxon>Eukaryota</taxon>
        <taxon>Fungi</taxon>
        <taxon>Fungi incertae sedis</taxon>
        <taxon>Microsporidia</taxon>
        <taxon>Pleistophoridae</taxon>
        <taxon>Vavraia</taxon>
    </lineage>
</organism>
<dbReference type="OrthoDB" id="10652555at2759"/>
<evidence type="ECO:0000313" key="5">
    <source>
        <dbReference type="Proteomes" id="UP000011081"/>
    </source>
</evidence>
<dbReference type="SUPFAM" id="SSF57850">
    <property type="entry name" value="RING/U-box"/>
    <property type="match status" value="1"/>
</dbReference>
<feature type="compositionally biased region" description="Basic and acidic residues" evidence="2">
    <location>
        <begin position="220"/>
        <end position="237"/>
    </location>
</feature>
<feature type="domain" description="RING-type" evidence="3">
    <location>
        <begin position="31"/>
        <end position="65"/>
    </location>
</feature>
<dbReference type="InParanoid" id="L2GUB8"/>
<feature type="region of interest" description="Disordered" evidence="2">
    <location>
        <begin position="152"/>
        <end position="263"/>
    </location>
</feature>
<dbReference type="STRING" id="948595.L2GUB8"/>
<protein>
    <recommendedName>
        <fullName evidence="3">RING-type domain-containing protein</fullName>
    </recommendedName>
</protein>
<dbReference type="VEuPathDB" id="MicrosporidiaDB:VCUG_01230"/>